<evidence type="ECO:0000259" key="11">
    <source>
        <dbReference type="PROSITE" id="PS51094"/>
    </source>
</evidence>
<evidence type="ECO:0000256" key="10">
    <source>
        <dbReference type="ARBA" id="ARBA00042072"/>
    </source>
</evidence>
<name>S4YI13_SERPL</name>
<comment type="subcellular location">
    <subcellularLocation>
        <location evidence="1">Cytoplasm</location>
    </subcellularLocation>
</comment>
<feature type="domain" description="PTS EIIA type-2" evidence="11">
    <location>
        <begin position="7"/>
        <end position="146"/>
    </location>
</feature>
<dbReference type="Gene3D" id="3.40.930.10">
    <property type="entry name" value="Mannitol-specific EII, Chain A"/>
    <property type="match status" value="1"/>
</dbReference>
<comment type="function">
    <text evidence="8">The phosphoenolpyruvate-dependent sugar phosphotransferase system (sugar PTS), a major carbohydrate active transport system, catalyzes the phosphorylation of incoming sugar substrates concomitantly with their translocation across the cell membrane. The enzyme II UlaABC PTS system is involved in ascorbate transport.</text>
</comment>
<dbReference type="InterPro" id="IPR016152">
    <property type="entry name" value="PTrfase/Anion_transptr"/>
</dbReference>
<keyword evidence="4" id="KW-0597">Phosphoprotein</keyword>
<evidence type="ECO:0000256" key="9">
    <source>
        <dbReference type="ARBA" id="ARBA00041175"/>
    </source>
</evidence>
<keyword evidence="3" id="KW-0963">Cytoplasm</keyword>
<evidence type="ECO:0000256" key="4">
    <source>
        <dbReference type="ARBA" id="ARBA00022553"/>
    </source>
</evidence>
<dbReference type="eggNOG" id="COG1762">
    <property type="taxonomic scope" value="Bacteria"/>
</dbReference>
<evidence type="ECO:0000256" key="2">
    <source>
        <dbReference type="ARBA" id="ARBA00022448"/>
    </source>
</evidence>
<dbReference type="HOGENOM" id="CLU_072531_2_0_6"/>
<evidence type="ECO:0000313" key="13">
    <source>
        <dbReference type="Proteomes" id="UP000014900"/>
    </source>
</evidence>
<evidence type="ECO:0000256" key="1">
    <source>
        <dbReference type="ARBA" id="ARBA00004496"/>
    </source>
</evidence>
<evidence type="ECO:0000256" key="3">
    <source>
        <dbReference type="ARBA" id="ARBA00022490"/>
    </source>
</evidence>
<dbReference type="PANTHER" id="PTHR36203">
    <property type="entry name" value="ASCORBATE-SPECIFIC PTS SYSTEM EIIA COMPONENT"/>
    <property type="match status" value="1"/>
</dbReference>
<dbReference type="InterPro" id="IPR051351">
    <property type="entry name" value="Ascorbate-PTS_EIIA_comp"/>
</dbReference>
<gene>
    <name evidence="12" type="ORF">M621_11435</name>
</gene>
<keyword evidence="2" id="KW-0813">Transport</keyword>
<evidence type="ECO:0000256" key="6">
    <source>
        <dbReference type="ARBA" id="ARBA00022683"/>
    </source>
</evidence>
<dbReference type="PATRIC" id="fig|1348660.3.peg.2225"/>
<dbReference type="GO" id="GO:0009401">
    <property type="term" value="P:phosphoenolpyruvate-dependent sugar phosphotransferase system"/>
    <property type="evidence" value="ECO:0007669"/>
    <property type="project" value="UniProtKB-KW"/>
</dbReference>
<dbReference type="Proteomes" id="UP000014900">
    <property type="component" value="Chromosome"/>
</dbReference>
<accession>S4YI13</accession>
<dbReference type="KEGG" id="sry:M621_11435"/>
<dbReference type="CDD" id="cd00211">
    <property type="entry name" value="PTS_IIA_fru"/>
    <property type="match status" value="1"/>
</dbReference>
<dbReference type="EMBL" id="CP006566">
    <property type="protein sequence ID" value="AGP44344.1"/>
    <property type="molecule type" value="Genomic_DNA"/>
</dbReference>
<keyword evidence="6" id="KW-0598">Phosphotransferase system</keyword>
<evidence type="ECO:0000256" key="8">
    <source>
        <dbReference type="ARBA" id="ARBA00037387"/>
    </source>
</evidence>
<dbReference type="PROSITE" id="PS51094">
    <property type="entry name" value="PTS_EIIA_TYPE_2"/>
    <property type="match status" value="1"/>
</dbReference>
<dbReference type="AlphaFoldDB" id="S4YI13"/>
<evidence type="ECO:0000256" key="7">
    <source>
        <dbReference type="ARBA" id="ARBA00022777"/>
    </source>
</evidence>
<dbReference type="GO" id="GO:0016301">
    <property type="term" value="F:kinase activity"/>
    <property type="evidence" value="ECO:0007669"/>
    <property type="project" value="UniProtKB-KW"/>
</dbReference>
<evidence type="ECO:0000313" key="12">
    <source>
        <dbReference type="EMBL" id="AGP44344.1"/>
    </source>
</evidence>
<organism evidence="12 13">
    <name type="scientific">Serratia plymuthica S13</name>
    <dbReference type="NCBI Taxonomy" id="1348660"/>
    <lineage>
        <taxon>Bacteria</taxon>
        <taxon>Pseudomonadati</taxon>
        <taxon>Pseudomonadota</taxon>
        <taxon>Gammaproteobacteria</taxon>
        <taxon>Enterobacterales</taxon>
        <taxon>Yersiniaceae</taxon>
        <taxon>Serratia</taxon>
    </lineage>
</organism>
<dbReference type="GO" id="GO:0005737">
    <property type="term" value="C:cytoplasm"/>
    <property type="evidence" value="ECO:0007669"/>
    <property type="project" value="UniProtKB-SubCell"/>
</dbReference>
<keyword evidence="5" id="KW-0808">Transferase</keyword>
<dbReference type="InterPro" id="IPR002178">
    <property type="entry name" value="PTS_EIIA_type-2_dom"/>
</dbReference>
<dbReference type="SUPFAM" id="SSF55804">
    <property type="entry name" value="Phoshotransferase/anion transport protein"/>
    <property type="match status" value="1"/>
</dbReference>
<dbReference type="PANTHER" id="PTHR36203:SF1">
    <property type="entry name" value="ASCORBATE-SPECIFIC PTS SYSTEM EIIA COMPONENT"/>
    <property type="match status" value="1"/>
</dbReference>
<proteinExistence type="predicted"/>
<protein>
    <recommendedName>
        <fullName evidence="9">Ascorbate-specific PTS system EIIA component</fullName>
    </recommendedName>
    <alternativeName>
        <fullName evidence="10">Ascorbate-specific phosphotransferase enzyme IIA component</fullName>
    </alternativeName>
</protein>
<evidence type="ECO:0000256" key="5">
    <source>
        <dbReference type="ARBA" id="ARBA00022679"/>
    </source>
</evidence>
<sequence length="146" mass="16282">MMTIKQLLLEAGAIQVGVKETDWKKVITLAAQPLVDNGYIHASYYQAVISNTLAHGAYYVFDEGIAIPHARPECGVIKNCFSMVLLEEPIAFQDSEKADIVILFGATDSNRHIEDGIRAIVDLLDNKERLDKLRAAKIWQEVVDIL</sequence>
<keyword evidence="7" id="KW-0418">Kinase</keyword>
<dbReference type="Pfam" id="PF00359">
    <property type="entry name" value="PTS_EIIA_2"/>
    <property type="match status" value="1"/>
</dbReference>
<reference evidence="12 13" key="1">
    <citation type="journal article" date="2013" name="Genome Announc.">
        <title>Genome Sequence of Serratia plymuthica Strain S13, an Endophyte with Germination- and Plant-Growth-Promoting Activity from the Flower of Styrian Oil Pumpkin.</title>
        <authorList>
            <person name="Muller H."/>
            <person name="Furnkranz M."/>
            <person name="Grube M."/>
            <person name="Berg G."/>
        </authorList>
    </citation>
    <scope>NUCLEOTIDE SEQUENCE [LARGE SCALE GENOMIC DNA]</scope>
    <source>
        <strain evidence="12">S13</strain>
    </source>
</reference>